<keyword evidence="2" id="KW-0238">DNA-binding</keyword>
<dbReference type="GO" id="GO:0003677">
    <property type="term" value="F:DNA binding"/>
    <property type="evidence" value="ECO:0007669"/>
    <property type="project" value="UniProtKB-KW"/>
</dbReference>
<dbReference type="GO" id="GO:0003700">
    <property type="term" value="F:DNA-binding transcription factor activity"/>
    <property type="evidence" value="ECO:0007669"/>
    <property type="project" value="TreeGrafter"/>
</dbReference>
<gene>
    <name evidence="5" type="ORF">FDP08_02610</name>
</gene>
<dbReference type="GO" id="GO:0005829">
    <property type="term" value="C:cytosol"/>
    <property type="evidence" value="ECO:0007669"/>
    <property type="project" value="TreeGrafter"/>
</dbReference>
<evidence type="ECO:0000313" key="6">
    <source>
        <dbReference type="Proteomes" id="UP000308488"/>
    </source>
</evidence>
<keyword evidence="1" id="KW-0805">Transcription regulation</keyword>
<keyword evidence="3" id="KW-0804">Transcription</keyword>
<dbReference type="SUPFAM" id="SSF46785">
    <property type="entry name" value="Winged helix' DNA-binding domain"/>
    <property type="match status" value="1"/>
</dbReference>
<evidence type="ECO:0000259" key="4">
    <source>
        <dbReference type="PROSITE" id="PS51063"/>
    </source>
</evidence>
<comment type="caution">
    <text evidence="5">The sequence shown here is derived from an EMBL/GenBank/DDBJ whole genome shotgun (WGS) entry which is preliminary data.</text>
</comment>
<evidence type="ECO:0000313" key="5">
    <source>
        <dbReference type="EMBL" id="TKV67057.1"/>
    </source>
</evidence>
<keyword evidence="6" id="KW-1185">Reference proteome</keyword>
<organism evidence="5 6">
    <name type="scientific">Marinobacter panjinensis</name>
    <dbReference type="NCBI Taxonomy" id="2576384"/>
    <lineage>
        <taxon>Bacteria</taxon>
        <taxon>Pseudomonadati</taxon>
        <taxon>Pseudomonadota</taxon>
        <taxon>Gammaproteobacteria</taxon>
        <taxon>Pseudomonadales</taxon>
        <taxon>Marinobacteraceae</taxon>
        <taxon>Marinobacter</taxon>
    </lineage>
</organism>
<dbReference type="AlphaFoldDB" id="A0A4U6R0B7"/>
<reference evidence="5 6" key="1">
    <citation type="submission" date="2019-05" db="EMBL/GenBank/DDBJ databases">
        <title>Marinobacter panjinensis sp. nov., a moderately halophilic bacterium isolated from sea tidal flat environment.</title>
        <authorList>
            <person name="Yang W."/>
            <person name="An M."/>
            <person name="He W."/>
            <person name="Luo X."/>
            <person name="Zhu L."/>
            <person name="Chen G."/>
            <person name="Zhang Y."/>
            <person name="Wang Y."/>
        </authorList>
    </citation>
    <scope>NUCLEOTIDE SEQUENCE [LARGE SCALE GENOMIC DNA]</scope>
    <source>
        <strain evidence="5 6">PJ-16</strain>
    </source>
</reference>
<dbReference type="PANTHER" id="PTHR24567:SF74">
    <property type="entry name" value="HTH-TYPE TRANSCRIPTIONAL REGULATOR ARCR"/>
    <property type="match status" value="1"/>
</dbReference>
<accession>A0A4U6R0B7</accession>
<dbReference type="PANTHER" id="PTHR24567">
    <property type="entry name" value="CRP FAMILY TRANSCRIPTIONAL REGULATORY PROTEIN"/>
    <property type="match status" value="1"/>
</dbReference>
<evidence type="ECO:0000256" key="1">
    <source>
        <dbReference type="ARBA" id="ARBA00023015"/>
    </source>
</evidence>
<dbReference type="SUPFAM" id="SSF51206">
    <property type="entry name" value="cAMP-binding domain-like"/>
    <property type="match status" value="1"/>
</dbReference>
<sequence length="316" mass="35514">MDGRNPALQYRDTSNCRTPECANAQTLIRYEYRVLGKFCRSMEGKLERPECRREAITMTEGCKEDRNAIIEALPEEEGRRFTALCHRTELRQGDVLWEPNQDLQAAYFPTSGVISLAMTLDNRSPLELGLVGRDGMLGSTVSLGILTAPMRAEVQVAGTALMMATAQLQQELRSNSHLLESVHHYEFRLMMQTLQTAACMHFHEIEPRLARWLLMTRDLSLTDTVHLTHSQLAHALGVRRSGITHAVGSLHRRGLISHSRGEIRILDHAGLERAACRCHATLTNRYRVVFGTDIEQRTSAPWHPGTPIVSPQTPGE</sequence>
<dbReference type="PROSITE" id="PS51063">
    <property type="entry name" value="HTH_CRP_2"/>
    <property type="match status" value="1"/>
</dbReference>
<dbReference type="InterPro" id="IPR014710">
    <property type="entry name" value="RmlC-like_jellyroll"/>
</dbReference>
<proteinExistence type="predicted"/>
<dbReference type="InterPro" id="IPR050397">
    <property type="entry name" value="Env_Response_Regulators"/>
</dbReference>
<feature type="domain" description="HTH crp-type" evidence="4">
    <location>
        <begin position="203"/>
        <end position="269"/>
    </location>
</feature>
<dbReference type="Proteomes" id="UP000308488">
    <property type="component" value="Unassembled WGS sequence"/>
</dbReference>
<evidence type="ECO:0000256" key="2">
    <source>
        <dbReference type="ARBA" id="ARBA00023125"/>
    </source>
</evidence>
<protein>
    <submittedName>
        <fullName evidence="5">Crp/Fnr family transcriptional regulator</fullName>
    </submittedName>
</protein>
<dbReference type="InterPro" id="IPR018490">
    <property type="entry name" value="cNMP-bd_dom_sf"/>
</dbReference>
<dbReference type="Pfam" id="PF13545">
    <property type="entry name" value="HTH_Crp_2"/>
    <property type="match status" value="1"/>
</dbReference>
<dbReference type="Gene3D" id="2.60.120.10">
    <property type="entry name" value="Jelly Rolls"/>
    <property type="match status" value="1"/>
</dbReference>
<dbReference type="EMBL" id="SZYH01000001">
    <property type="protein sequence ID" value="TKV67057.1"/>
    <property type="molecule type" value="Genomic_DNA"/>
</dbReference>
<dbReference type="InterPro" id="IPR012318">
    <property type="entry name" value="HTH_CRP"/>
</dbReference>
<dbReference type="OrthoDB" id="8969464at2"/>
<name>A0A4U6R0B7_9GAMM</name>
<evidence type="ECO:0000256" key="3">
    <source>
        <dbReference type="ARBA" id="ARBA00023163"/>
    </source>
</evidence>
<dbReference type="SMART" id="SM00419">
    <property type="entry name" value="HTH_CRP"/>
    <property type="match status" value="1"/>
</dbReference>
<dbReference type="InterPro" id="IPR036390">
    <property type="entry name" value="WH_DNA-bd_sf"/>
</dbReference>